<evidence type="ECO:0000256" key="2">
    <source>
        <dbReference type="ARBA" id="ARBA00022729"/>
    </source>
</evidence>
<dbReference type="Pfam" id="PF03659">
    <property type="entry name" value="Glyco_hydro_71"/>
    <property type="match status" value="1"/>
</dbReference>
<feature type="domain" description="Calcineurin-like phosphoesterase" evidence="5">
    <location>
        <begin position="172"/>
        <end position="402"/>
    </location>
</feature>
<evidence type="ECO:0000313" key="9">
    <source>
        <dbReference type="Proteomes" id="UP000630445"/>
    </source>
</evidence>
<dbReference type="InterPro" id="IPR041792">
    <property type="entry name" value="MPP_PAP"/>
</dbReference>
<evidence type="ECO:0000259" key="7">
    <source>
        <dbReference type="Pfam" id="PF16656"/>
    </source>
</evidence>
<dbReference type="EC" id="3.1.3.2" evidence="4"/>
<dbReference type="Gene3D" id="3.40.830.10">
    <property type="entry name" value="LigB-like"/>
    <property type="match status" value="1"/>
</dbReference>
<protein>
    <recommendedName>
        <fullName evidence="4">Purple acid phosphatase</fullName>
        <ecNumber evidence="4">3.1.3.2</ecNumber>
    </recommendedName>
</protein>
<dbReference type="InterPro" id="IPR008963">
    <property type="entry name" value="Purple_acid_Pase-like_N"/>
</dbReference>
<keyword evidence="2 4" id="KW-0732">Signal</keyword>
<proteinExistence type="inferred from homology"/>
<dbReference type="CDD" id="cd00839">
    <property type="entry name" value="MPP_PAPs"/>
    <property type="match status" value="1"/>
</dbReference>
<dbReference type="OrthoDB" id="3257981at2759"/>
<dbReference type="NCBIfam" id="TIGR04336">
    <property type="entry name" value="AmmeMemoSam_B"/>
    <property type="match status" value="1"/>
</dbReference>
<keyword evidence="9" id="KW-1185">Reference proteome</keyword>
<dbReference type="Pfam" id="PF00149">
    <property type="entry name" value="Metallophos"/>
    <property type="match status" value="1"/>
</dbReference>
<dbReference type="InterPro" id="IPR002737">
    <property type="entry name" value="MEMO1_fam"/>
</dbReference>
<evidence type="ECO:0000259" key="5">
    <source>
        <dbReference type="Pfam" id="PF00149"/>
    </source>
</evidence>
<sequence>MDGIASSLLAAFAASTLFTGSIAAPATQQNGTYPMQLRLAYAGPHGMTVSWNTYSQLPRPTVCFGRSPKHLNRCVSSDVSVTYPTSMTYNNHVSITGLEADTLYYYLPQHSNTTTPYTFKTSRQAGDQTPYTVAVAIDMGLMGAMGLTTSVGKGANNPLGPNDNNTMQSLVAQAANTDFLWHPGDIAYADYWLKEEIQGFLPNTTIAGGAKVYESMLNQYYDELSVITAHKPYMVGPGNHEANCDNGGTTDSVHNITYNVGICMPGQTNFTGFRNHFRMPSKQSGGVENFWYSFDHGMVHYIQLDTETDLGHGIVSPDEPGGSEGEDSGPFGLYDQQLNWLKKDLASVDRAKTPWVVVAAHRPWYVSATNRSSTICLECRDVWEPLFLKYNVDLVLSGHTHFYERNAPIANYNADPNELNNPTAPWYIINGAAGHYDGLDSLVRPLQSYSRYAQDTTYGWSKLTFHNCSHLTHEFVASRNGTVLDTATLFKDRKCKQYMRNLFSTKKEKADIMQSREPSHAGSWYSDNRSTLTRQLDQWLSQVPNEIEGIGSLPVPGSRVIIAPHAGYAYSGPCAAYAYKALDLSRAKRIFILGPSHHHYLSTLALPQLTSYYTPLSDEPLPLDTELIAKLLSTKAVKPNGSIVNFTTMTRSVDEDEHSIELHLPYIHRLLQLQHPTKRTSQYPPLVPILVGSTSASTEQAFGALLAPYLQDPSNVFVISSDFCHWGLRFSYTYYVPQAPKPGPKLPLSAEALPQPSDDLDEFEEKIEQVSAGHALQRRDRVQSREPAIHESISAFDIATMAAIATGETENFLDAIQRTGNTVCGRHPIGVIMAAVEEMKTEEEGKKGAFRFIRYERSSDVVDVTDSSIGITSNRQSAADYDDDMQRAKALGIDAFALNIGVDPYTDTQLNFAYESAARNNMKVFISFDFNWYNTGQAAAVGQKIRQYASLPAQLQVDGKVFASSFAGDGLDISAMNSAAGTEVFFAPNFHPGVGDFNAIQGALNWMAWPNNDNNKAPTPGHNVSVAEGDSKYIAALNGKPYIAPVSGWFSTHFGGEVPYSKNWVFPSDLLWYDRWQEILNLGPRFVEIVTWNDYGESHYIGPLSSPHTDDGASKWVMDMPHNGWLEMSKPFIAAYKAGDKSVNNYITEDKLVYWYRPTPKDINCDSTDTTMQGNPNNSSGNFFRGRPNGYETMADDVFVVSLLKSPATVQVTSGGASKTFQAQAGASAFAAPMGIGKQQFSLMRNGQTVMSATSLKDIVNSCICGIYNFNAYVGTVPPEQTIDKLQPAGLQMLNQGLMVPCPTNTLGLNSPSPTACSQ</sequence>
<reference evidence="8" key="1">
    <citation type="submission" date="2020-06" db="EMBL/GenBank/DDBJ databases">
        <title>Draft genome sequences of strains closely related to Aspergillus parafelis and Aspergillus hiratsukae.</title>
        <authorList>
            <person name="Dos Santos R.A.C."/>
            <person name="Rivero-Menendez O."/>
            <person name="Steenwyk J.L."/>
            <person name="Mead M.E."/>
            <person name="Goldman G.H."/>
            <person name="Alastruey-Izquierdo A."/>
            <person name="Rokas A."/>
        </authorList>
    </citation>
    <scope>NUCLEOTIDE SEQUENCE</scope>
    <source>
        <strain evidence="8">CNM-CM5793</strain>
    </source>
</reference>
<dbReference type="InterPro" id="IPR005197">
    <property type="entry name" value="Glyco_hydro_71"/>
</dbReference>
<dbReference type="SUPFAM" id="SSF56300">
    <property type="entry name" value="Metallo-dependent phosphatases"/>
    <property type="match status" value="1"/>
</dbReference>
<dbReference type="InterPro" id="IPR029052">
    <property type="entry name" value="Metallo-depent_PP-like"/>
</dbReference>
<accession>A0A8H6UBY6</accession>
<dbReference type="HAMAP" id="MF_00055">
    <property type="entry name" value="MEMO1"/>
    <property type="match status" value="1"/>
</dbReference>
<comment type="caution">
    <text evidence="8">The sequence shown here is derived from an EMBL/GenBank/DDBJ whole genome shotgun (WGS) entry which is preliminary data.</text>
</comment>
<evidence type="ECO:0000313" key="8">
    <source>
        <dbReference type="EMBL" id="KAF7115304.1"/>
    </source>
</evidence>
<dbReference type="Pfam" id="PF14008">
    <property type="entry name" value="Metallophos_C"/>
    <property type="match status" value="1"/>
</dbReference>
<comment type="catalytic activity">
    <reaction evidence="4">
        <text>a phosphate monoester + H2O = an alcohol + phosphate</text>
        <dbReference type="Rhea" id="RHEA:15017"/>
        <dbReference type="ChEBI" id="CHEBI:15377"/>
        <dbReference type="ChEBI" id="CHEBI:30879"/>
        <dbReference type="ChEBI" id="CHEBI:43474"/>
        <dbReference type="ChEBI" id="CHEBI:67140"/>
        <dbReference type="EC" id="3.1.3.2"/>
    </reaction>
</comment>
<keyword evidence="4" id="KW-0378">Hydrolase</keyword>
<dbReference type="Gene3D" id="2.60.40.380">
    <property type="entry name" value="Purple acid phosphatase-like, N-terminal"/>
    <property type="match status" value="1"/>
</dbReference>
<evidence type="ECO:0000256" key="1">
    <source>
        <dbReference type="ARBA" id="ARBA00006315"/>
    </source>
</evidence>
<evidence type="ECO:0000259" key="6">
    <source>
        <dbReference type="Pfam" id="PF14008"/>
    </source>
</evidence>
<dbReference type="Gene3D" id="3.20.20.80">
    <property type="entry name" value="Glycosidases"/>
    <property type="match status" value="1"/>
</dbReference>
<dbReference type="PANTHER" id="PTHR11060">
    <property type="entry name" value="PROTEIN MEMO1"/>
    <property type="match status" value="1"/>
</dbReference>
<gene>
    <name evidence="8" type="ORF">CNMCM5793_001940</name>
</gene>
<dbReference type="CDD" id="cd07361">
    <property type="entry name" value="MEMO_like"/>
    <property type="match status" value="1"/>
</dbReference>
<dbReference type="PANTHER" id="PTHR11060:SF0">
    <property type="entry name" value="PROTEIN MEMO1"/>
    <property type="match status" value="1"/>
</dbReference>
<keyword evidence="3" id="KW-0325">Glycoprotein</keyword>
<dbReference type="EMBL" id="JACBAD010002116">
    <property type="protein sequence ID" value="KAF7115304.1"/>
    <property type="molecule type" value="Genomic_DNA"/>
</dbReference>
<dbReference type="SUPFAM" id="SSF49363">
    <property type="entry name" value="Purple acid phosphatase, N-terminal domain"/>
    <property type="match status" value="1"/>
</dbReference>
<dbReference type="Gene3D" id="3.60.21.10">
    <property type="match status" value="1"/>
</dbReference>
<feature type="domain" description="Purple acid phosphatase C-terminal" evidence="6">
    <location>
        <begin position="424"/>
        <end position="486"/>
    </location>
</feature>
<name>A0A8H6UBY6_9EURO</name>
<dbReference type="InterPro" id="IPR015914">
    <property type="entry name" value="PAPs_N"/>
</dbReference>
<dbReference type="GO" id="GO:0003993">
    <property type="term" value="F:acid phosphatase activity"/>
    <property type="evidence" value="ECO:0007669"/>
    <property type="project" value="UniProtKB-EC"/>
</dbReference>
<feature type="signal peptide" evidence="4">
    <location>
        <begin position="1"/>
        <end position="23"/>
    </location>
</feature>
<evidence type="ECO:0000256" key="4">
    <source>
        <dbReference type="RuleBase" id="RU361203"/>
    </source>
</evidence>
<dbReference type="InterPro" id="IPR025733">
    <property type="entry name" value="PAPs_C"/>
</dbReference>
<dbReference type="GO" id="GO:0051118">
    <property type="term" value="F:glucan endo-1,3-alpha-glucosidase activity"/>
    <property type="evidence" value="ECO:0007669"/>
    <property type="project" value="InterPro"/>
</dbReference>
<dbReference type="CDD" id="cd11577">
    <property type="entry name" value="GH71"/>
    <property type="match status" value="1"/>
</dbReference>
<dbReference type="Pfam" id="PF16656">
    <property type="entry name" value="Pur_ac_phosph_N"/>
    <property type="match status" value="1"/>
</dbReference>
<evidence type="ECO:0000256" key="3">
    <source>
        <dbReference type="ARBA" id="ARBA00023180"/>
    </source>
</evidence>
<feature type="domain" description="Purple acid phosphatase N-terminal" evidence="7">
    <location>
        <begin position="34"/>
        <end position="121"/>
    </location>
</feature>
<dbReference type="InterPro" id="IPR004843">
    <property type="entry name" value="Calcineurin-like_PHP"/>
</dbReference>
<dbReference type="GO" id="GO:0046872">
    <property type="term" value="F:metal ion binding"/>
    <property type="evidence" value="ECO:0007669"/>
    <property type="project" value="InterPro"/>
</dbReference>
<comment type="similarity">
    <text evidence="4">Belongs to the metallophosphoesterase superfamily. Purple acid phosphatase family.</text>
</comment>
<organism evidence="8 9">
    <name type="scientific">Aspergillus hiratsukae</name>
    <dbReference type="NCBI Taxonomy" id="1194566"/>
    <lineage>
        <taxon>Eukaryota</taxon>
        <taxon>Fungi</taxon>
        <taxon>Dikarya</taxon>
        <taxon>Ascomycota</taxon>
        <taxon>Pezizomycotina</taxon>
        <taxon>Eurotiomycetes</taxon>
        <taxon>Eurotiomycetidae</taxon>
        <taxon>Eurotiales</taxon>
        <taxon>Aspergillaceae</taxon>
        <taxon>Aspergillus</taxon>
        <taxon>Aspergillus subgen. Fumigati</taxon>
    </lineage>
</organism>
<comment type="similarity">
    <text evidence="1">Belongs to the MEMO1 family.</text>
</comment>
<feature type="chain" id="PRO_5034904680" description="Purple acid phosphatase" evidence="4">
    <location>
        <begin position="24"/>
        <end position="1319"/>
    </location>
</feature>
<dbReference type="Proteomes" id="UP000630445">
    <property type="component" value="Unassembled WGS sequence"/>
</dbReference>